<protein>
    <recommendedName>
        <fullName evidence="9">DDE Tnp4 domain-containing protein</fullName>
    </recommendedName>
</protein>
<dbReference type="GO" id="GO:0046872">
    <property type="term" value="F:metal ion binding"/>
    <property type="evidence" value="ECO:0007669"/>
    <property type="project" value="UniProtKB-KW"/>
</dbReference>
<keyword evidence="7" id="KW-0539">Nucleus</keyword>
<feature type="region of interest" description="Disordered" evidence="8">
    <location>
        <begin position="1"/>
        <end position="82"/>
    </location>
</feature>
<dbReference type="InterPro" id="IPR027806">
    <property type="entry name" value="HARBI1_dom"/>
</dbReference>
<evidence type="ECO:0000256" key="7">
    <source>
        <dbReference type="ARBA" id="ARBA00023242"/>
    </source>
</evidence>
<name>A0A2N9GQ96_FAGSY</name>
<comment type="subcellular location">
    <subcellularLocation>
        <location evidence="2">Nucleus</location>
    </subcellularLocation>
</comment>
<dbReference type="PANTHER" id="PTHR22930">
    <property type="match status" value="1"/>
</dbReference>
<keyword evidence="4" id="KW-0540">Nuclease</keyword>
<proteinExistence type="inferred from homology"/>
<dbReference type="Pfam" id="PF13359">
    <property type="entry name" value="DDE_Tnp_4"/>
    <property type="match status" value="1"/>
</dbReference>
<gene>
    <name evidence="10" type="ORF">FSB_LOCUS29545</name>
</gene>
<evidence type="ECO:0000256" key="8">
    <source>
        <dbReference type="SAM" id="MobiDB-lite"/>
    </source>
</evidence>
<feature type="compositionally biased region" description="Acidic residues" evidence="8">
    <location>
        <begin position="21"/>
        <end position="36"/>
    </location>
</feature>
<accession>A0A2N9GQ96</accession>
<feature type="compositionally biased region" description="Basic and acidic residues" evidence="8">
    <location>
        <begin position="46"/>
        <end position="55"/>
    </location>
</feature>
<evidence type="ECO:0000256" key="3">
    <source>
        <dbReference type="ARBA" id="ARBA00006958"/>
    </source>
</evidence>
<evidence type="ECO:0000256" key="1">
    <source>
        <dbReference type="ARBA" id="ARBA00001968"/>
    </source>
</evidence>
<feature type="domain" description="DDE Tnp4" evidence="9">
    <location>
        <begin position="131"/>
        <end position="193"/>
    </location>
</feature>
<evidence type="ECO:0000259" key="9">
    <source>
        <dbReference type="Pfam" id="PF13359"/>
    </source>
</evidence>
<dbReference type="AlphaFoldDB" id="A0A2N9GQ96"/>
<dbReference type="GO" id="GO:0016787">
    <property type="term" value="F:hydrolase activity"/>
    <property type="evidence" value="ECO:0007669"/>
    <property type="project" value="UniProtKB-KW"/>
</dbReference>
<evidence type="ECO:0000256" key="2">
    <source>
        <dbReference type="ARBA" id="ARBA00004123"/>
    </source>
</evidence>
<evidence type="ECO:0000256" key="6">
    <source>
        <dbReference type="ARBA" id="ARBA00022801"/>
    </source>
</evidence>
<dbReference type="PANTHER" id="PTHR22930:SF280">
    <property type="entry name" value="OS11G0202600 PROTEIN"/>
    <property type="match status" value="1"/>
</dbReference>
<evidence type="ECO:0000256" key="4">
    <source>
        <dbReference type="ARBA" id="ARBA00022722"/>
    </source>
</evidence>
<dbReference type="InterPro" id="IPR045249">
    <property type="entry name" value="HARBI1-like"/>
</dbReference>
<dbReference type="GO" id="GO:0004518">
    <property type="term" value="F:nuclease activity"/>
    <property type="evidence" value="ECO:0007669"/>
    <property type="project" value="UniProtKB-KW"/>
</dbReference>
<dbReference type="GO" id="GO:0005634">
    <property type="term" value="C:nucleus"/>
    <property type="evidence" value="ECO:0007669"/>
    <property type="project" value="UniProtKB-SubCell"/>
</dbReference>
<feature type="compositionally biased region" description="Acidic residues" evidence="8">
    <location>
        <begin position="1"/>
        <end position="13"/>
    </location>
</feature>
<comment type="cofactor">
    <cofactor evidence="1">
        <name>a divalent metal cation</name>
        <dbReference type="ChEBI" id="CHEBI:60240"/>
    </cofactor>
</comment>
<dbReference type="EMBL" id="OIVN01002223">
    <property type="protein sequence ID" value="SPD01663.1"/>
    <property type="molecule type" value="Genomic_DNA"/>
</dbReference>
<organism evidence="10">
    <name type="scientific">Fagus sylvatica</name>
    <name type="common">Beechnut</name>
    <dbReference type="NCBI Taxonomy" id="28930"/>
    <lineage>
        <taxon>Eukaryota</taxon>
        <taxon>Viridiplantae</taxon>
        <taxon>Streptophyta</taxon>
        <taxon>Embryophyta</taxon>
        <taxon>Tracheophyta</taxon>
        <taxon>Spermatophyta</taxon>
        <taxon>Magnoliopsida</taxon>
        <taxon>eudicotyledons</taxon>
        <taxon>Gunneridae</taxon>
        <taxon>Pentapetalae</taxon>
        <taxon>rosids</taxon>
        <taxon>fabids</taxon>
        <taxon>Fagales</taxon>
        <taxon>Fagaceae</taxon>
        <taxon>Fagus</taxon>
    </lineage>
</organism>
<feature type="compositionally biased region" description="Acidic residues" evidence="8">
    <location>
        <begin position="56"/>
        <end position="73"/>
    </location>
</feature>
<reference evidence="10" key="1">
    <citation type="submission" date="2018-02" db="EMBL/GenBank/DDBJ databases">
        <authorList>
            <person name="Cohen D.B."/>
            <person name="Kent A.D."/>
        </authorList>
    </citation>
    <scope>NUCLEOTIDE SEQUENCE</scope>
</reference>
<comment type="similarity">
    <text evidence="3">Belongs to the HARBI1 family.</text>
</comment>
<keyword evidence="6" id="KW-0378">Hydrolase</keyword>
<evidence type="ECO:0000256" key="5">
    <source>
        <dbReference type="ARBA" id="ARBA00022723"/>
    </source>
</evidence>
<sequence>MSESESDFSDVDFDTNWSESEISEDDVDEESCDESDNGSIGEMSDNESHSSSEEGEKSDEDDETGMCDDDSETNSDVSDGMHNANETFLRMSVDYVNKYYNKRPIRTSKLSGDAFMKEVLNGHPRKCVGAIDGTHVSARTPAEKANSCRWRKHVITQNVMCACNFDMKFTFVCSGWEGSANDLRVFEKAITSDKHMFPWPAAGY</sequence>
<evidence type="ECO:0000313" key="10">
    <source>
        <dbReference type="EMBL" id="SPD01663.1"/>
    </source>
</evidence>
<keyword evidence="5" id="KW-0479">Metal-binding</keyword>